<name>A0A1R2CH05_9CILI</name>
<organism evidence="1 2">
    <name type="scientific">Stentor coeruleus</name>
    <dbReference type="NCBI Taxonomy" id="5963"/>
    <lineage>
        <taxon>Eukaryota</taxon>
        <taxon>Sar</taxon>
        <taxon>Alveolata</taxon>
        <taxon>Ciliophora</taxon>
        <taxon>Postciliodesmatophora</taxon>
        <taxon>Heterotrichea</taxon>
        <taxon>Heterotrichida</taxon>
        <taxon>Stentoridae</taxon>
        <taxon>Stentor</taxon>
    </lineage>
</organism>
<comment type="caution">
    <text evidence="1">The sequence shown here is derived from an EMBL/GenBank/DDBJ whole genome shotgun (WGS) entry which is preliminary data.</text>
</comment>
<dbReference type="OrthoDB" id="324864at2759"/>
<proteinExistence type="predicted"/>
<protein>
    <submittedName>
        <fullName evidence="1">Uncharacterized protein</fullName>
    </submittedName>
</protein>
<accession>A0A1R2CH05</accession>
<sequence>MGESIHLYKLLESSEDRIPVQIPDTIIYGFGFIEPTLITYSTSLNFSSLSEESALVTLENMLKKNTILQKSQAGIKEICEVYEIPKKISQEIVYQSKIVGKRCKVLWTCTCGYSCVEQPAKLRIQFEFIKSLINKKILFGINARLSRLEVEFIVTVKGQVYCLAITEYAFSEVKSLSSFHSLDTTSIQKTISKTPVQLIKPLNKSKTPSIKPEPKPNRVIGDHFSDLMQSSESTKYMRYTQWKRAIESGKRLLSNELLYSKKLAGISTRVLVQSTKNVKEMRRMAGIMRRNLHKRESFVDPTEIAKLRENMLIENYMIDLNNEKEIKEKRQKNLRKTVKFILDDASLKLDTMTNRNPLTRQICNKNF</sequence>
<evidence type="ECO:0000313" key="2">
    <source>
        <dbReference type="Proteomes" id="UP000187209"/>
    </source>
</evidence>
<dbReference type="Proteomes" id="UP000187209">
    <property type="component" value="Unassembled WGS sequence"/>
</dbReference>
<dbReference type="AlphaFoldDB" id="A0A1R2CH05"/>
<reference evidence="1 2" key="1">
    <citation type="submission" date="2016-11" db="EMBL/GenBank/DDBJ databases">
        <title>The macronuclear genome of Stentor coeruleus: a giant cell with tiny introns.</title>
        <authorList>
            <person name="Slabodnick M."/>
            <person name="Ruby J.G."/>
            <person name="Reiff S.B."/>
            <person name="Swart E.C."/>
            <person name="Gosai S."/>
            <person name="Prabakaran S."/>
            <person name="Witkowska E."/>
            <person name="Larue G.E."/>
            <person name="Fisher S."/>
            <person name="Freeman R.M."/>
            <person name="Gunawardena J."/>
            <person name="Chu W."/>
            <person name="Stover N.A."/>
            <person name="Gregory B.D."/>
            <person name="Nowacki M."/>
            <person name="Derisi J."/>
            <person name="Roy S.W."/>
            <person name="Marshall W.F."/>
            <person name="Sood P."/>
        </authorList>
    </citation>
    <scope>NUCLEOTIDE SEQUENCE [LARGE SCALE GENOMIC DNA]</scope>
    <source>
        <strain evidence="1">WM001</strain>
    </source>
</reference>
<dbReference type="EMBL" id="MPUH01000155">
    <property type="protein sequence ID" value="OMJ88250.1"/>
    <property type="molecule type" value="Genomic_DNA"/>
</dbReference>
<evidence type="ECO:0000313" key="1">
    <source>
        <dbReference type="EMBL" id="OMJ88250.1"/>
    </source>
</evidence>
<keyword evidence="2" id="KW-1185">Reference proteome</keyword>
<gene>
    <name evidence="1" type="ORF">SteCoe_9833</name>
</gene>